<gene>
    <name evidence="1" type="ORF">HPB50_010135</name>
</gene>
<sequence>MTAGLRPEDGSWARDTLSFGSGGREEARMNEGGPQLCARPDASLPAPPVATTSDDNGQATPDKKPRRQHRPMDIAAPRRTTDISAVSRVSLCS</sequence>
<proteinExistence type="predicted"/>
<evidence type="ECO:0000313" key="1">
    <source>
        <dbReference type="EMBL" id="KAH6935794.1"/>
    </source>
</evidence>
<organism evidence="1 2">
    <name type="scientific">Hyalomma asiaticum</name>
    <name type="common">Tick</name>
    <dbReference type="NCBI Taxonomy" id="266040"/>
    <lineage>
        <taxon>Eukaryota</taxon>
        <taxon>Metazoa</taxon>
        <taxon>Ecdysozoa</taxon>
        <taxon>Arthropoda</taxon>
        <taxon>Chelicerata</taxon>
        <taxon>Arachnida</taxon>
        <taxon>Acari</taxon>
        <taxon>Parasitiformes</taxon>
        <taxon>Ixodida</taxon>
        <taxon>Ixodoidea</taxon>
        <taxon>Ixodidae</taxon>
        <taxon>Hyalomminae</taxon>
        <taxon>Hyalomma</taxon>
    </lineage>
</organism>
<name>A0ACB7SPU6_HYAAI</name>
<keyword evidence="2" id="KW-1185">Reference proteome</keyword>
<evidence type="ECO:0000313" key="2">
    <source>
        <dbReference type="Proteomes" id="UP000821845"/>
    </source>
</evidence>
<protein>
    <submittedName>
        <fullName evidence="1">Uncharacterized protein</fullName>
    </submittedName>
</protein>
<comment type="caution">
    <text evidence="1">The sequence shown here is derived from an EMBL/GenBank/DDBJ whole genome shotgun (WGS) entry which is preliminary data.</text>
</comment>
<dbReference type="Proteomes" id="UP000821845">
    <property type="component" value="Chromosome 3"/>
</dbReference>
<dbReference type="EMBL" id="CM023483">
    <property type="protein sequence ID" value="KAH6935794.1"/>
    <property type="molecule type" value="Genomic_DNA"/>
</dbReference>
<reference evidence="1" key="1">
    <citation type="submission" date="2020-05" db="EMBL/GenBank/DDBJ databases">
        <title>Large-scale comparative analyses of tick genomes elucidate their genetic diversity and vector capacities.</title>
        <authorList>
            <person name="Jia N."/>
            <person name="Wang J."/>
            <person name="Shi W."/>
            <person name="Du L."/>
            <person name="Sun Y."/>
            <person name="Zhan W."/>
            <person name="Jiang J."/>
            <person name="Wang Q."/>
            <person name="Zhang B."/>
            <person name="Ji P."/>
            <person name="Sakyi L.B."/>
            <person name="Cui X."/>
            <person name="Yuan T."/>
            <person name="Jiang B."/>
            <person name="Yang W."/>
            <person name="Lam T.T.-Y."/>
            <person name="Chang Q."/>
            <person name="Ding S."/>
            <person name="Wang X."/>
            <person name="Zhu J."/>
            <person name="Ruan X."/>
            <person name="Zhao L."/>
            <person name="Wei J."/>
            <person name="Que T."/>
            <person name="Du C."/>
            <person name="Cheng J."/>
            <person name="Dai P."/>
            <person name="Han X."/>
            <person name="Huang E."/>
            <person name="Gao Y."/>
            <person name="Liu J."/>
            <person name="Shao H."/>
            <person name="Ye R."/>
            <person name="Li L."/>
            <person name="Wei W."/>
            <person name="Wang X."/>
            <person name="Wang C."/>
            <person name="Yang T."/>
            <person name="Huo Q."/>
            <person name="Li W."/>
            <person name="Guo W."/>
            <person name="Chen H."/>
            <person name="Zhou L."/>
            <person name="Ni X."/>
            <person name="Tian J."/>
            <person name="Zhou Y."/>
            <person name="Sheng Y."/>
            <person name="Liu T."/>
            <person name="Pan Y."/>
            <person name="Xia L."/>
            <person name="Li J."/>
            <person name="Zhao F."/>
            <person name="Cao W."/>
        </authorList>
    </citation>
    <scope>NUCLEOTIDE SEQUENCE</scope>
    <source>
        <strain evidence="1">Hyas-2018</strain>
    </source>
</reference>
<accession>A0ACB7SPU6</accession>